<protein>
    <submittedName>
        <fullName evidence="1">Uncharacterized protein</fullName>
    </submittedName>
</protein>
<dbReference type="AlphaFoldDB" id="A0A6P1XZK2"/>
<sequence length="366" mass="42899">MFLCYSDLILQSAIHIFVNNREVLTKDFLIEPAEHKTFICKVDGHDITGDLTFIHYISNKQKIRSIYRTENNGIKSQIYTESLSLDLPNDDGWNILVDADVLDATTGLFRNLDTELDEGAKNFKQKTNEEIRRYFMEKFPDYYNFQKLQKDAYYPYRSQEAPSQAHVITFNQIAYYLENEYKLLRKNIDTRKIIYPLINLAIANGDLRTILSYFTNLNPAIIKKFKELLDTVDLENVIEFSTDIAKKTSFLDFLNTIIYSDISKKVKERSELHKIIENNLWLWRAVCQYTEIILRQNLQNNLQELRAAYFSYEPTISDENLIECADAKIKDITDLFFFNENIINDTQREIMIVELKAPCCAIGQKS</sequence>
<proteinExistence type="predicted"/>
<organism evidence="1 2">
    <name type="scientific">Treponema vincentii</name>
    <dbReference type="NCBI Taxonomy" id="69710"/>
    <lineage>
        <taxon>Bacteria</taxon>
        <taxon>Pseudomonadati</taxon>
        <taxon>Spirochaetota</taxon>
        <taxon>Spirochaetia</taxon>
        <taxon>Spirochaetales</taxon>
        <taxon>Treponemataceae</taxon>
        <taxon>Treponema</taxon>
    </lineage>
</organism>
<gene>
    <name evidence="1" type="ORF">GWP43_04950</name>
</gene>
<evidence type="ECO:0000313" key="2">
    <source>
        <dbReference type="Proteomes" id="UP000464374"/>
    </source>
</evidence>
<dbReference type="KEGG" id="trz:GWP43_04950"/>
<evidence type="ECO:0000313" key="1">
    <source>
        <dbReference type="EMBL" id="QHX42907.1"/>
    </source>
</evidence>
<dbReference type="Proteomes" id="UP000464374">
    <property type="component" value="Chromosome"/>
</dbReference>
<dbReference type="EMBL" id="CP048020">
    <property type="protein sequence ID" value="QHX42907.1"/>
    <property type="molecule type" value="Genomic_DNA"/>
</dbReference>
<reference evidence="1 2" key="1">
    <citation type="submission" date="2020-01" db="EMBL/GenBank/DDBJ databases">
        <title>Complete genome sequence of a human oral phylogroup 1 Treponema sp. strain ATCC 700766, originally isolated from periodontitis dental plaque.</title>
        <authorList>
            <person name="Chan Y."/>
            <person name="Huo Y.-B."/>
            <person name="Yu X.-L."/>
            <person name="Zeng H."/>
            <person name="Leung W.-K."/>
            <person name="Watt R.M."/>
        </authorList>
    </citation>
    <scope>NUCLEOTIDE SEQUENCE [LARGE SCALE GENOMIC DNA]</scope>
    <source>
        <strain evidence="1 2">OMZ 804</strain>
    </source>
</reference>
<dbReference type="RefSeq" id="WP_162663176.1">
    <property type="nucleotide sequence ID" value="NZ_CP048020.1"/>
</dbReference>
<accession>A0A6P1XZK2</accession>
<name>A0A6P1XZK2_9SPIR</name>